<feature type="repeat" description="WD" evidence="3">
    <location>
        <begin position="1099"/>
        <end position="1131"/>
    </location>
</feature>
<keyword evidence="1 3" id="KW-0853">WD repeat</keyword>
<feature type="repeat" description="WD" evidence="3">
    <location>
        <begin position="1140"/>
        <end position="1180"/>
    </location>
</feature>
<reference evidence="6 7" key="1">
    <citation type="submission" date="2017-06" db="EMBL/GenBank/DDBJ databases">
        <title>Genome sequencing of cyanobaciteial culture collection at National Institute for Environmental Studies (NIES).</title>
        <authorList>
            <person name="Hirose Y."/>
            <person name="Shimura Y."/>
            <person name="Fujisawa T."/>
            <person name="Nakamura Y."/>
            <person name="Kawachi M."/>
        </authorList>
    </citation>
    <scope>NUCLEOTIDE SEQUENCE [LARGE SCALE GENOMIC DNA]</scope>
    <source>
        <strain evidence="6 7">NIES-2135</strain>
    </source>
</reference>
<dbReference type="SUPFAM" id="SSF50998">
    <property type="entry name" value="Quinoprotein alcohol dehydrogenase-like"/>
    <property type="match status" value="1"/>
</dbReference>
<evidence type="ECO:0000256" key="1">
    <source>
        <dbReference type="ARBA" id="ARBA00022574"/>
    </source>
</evidence>
<dbReference type="InterPro" id="IPR011047">
    <property type="entry name" value="Quinoprotein_ADH-like_sf"/>
</dbReference>
<dbReference type="Pfam" id="PF00400">
    <property type="entry name" value="WD40"/>
    <property type="match status" value="10"/>
</dbReference>
<accession>A0A1Z4JB48</accession>
<feature type="repeat" description="WD" evidence="3">
    <location>
        <begin position="883"/>
        <end position="924"/>
    </location>
</feature>
<dbReference type="PRINTS" id="PR00320">
    <property type="entry name" value="GPROTEINBRPT"/>
</dbReference>
<feature type="transmembrane region" description="Helical" evidence="5">
    <location>
        <begin position="464"/>
        <end position="486"/>
    </location>
</feature>
<evidence type="ECO:0000256" key="4">
    <source>
        <dbReference type="SAM" id="MobiDB-lite"/>
    </source>
</evidence>
<dbReference type="SUPFAM" id="SSF52540">
    <property type="entry name" value="P-loop containing nucleoside triphosphate hydrolases"/>
    <property type="match status" value="1"/>
</dbReference>
<dbReference type="CDD" id="cd00200">
    <property type="entry name" value="WD40"/>
    <property type="match status" value="2"/>
</dbReference>
<evidence type="ECO:0000256" key="2">
    <source>
        <dbReference type="ARBA" id="ARBA00022737"/>
    </source>
</evidence>
<dbReference type="SMART" id="SM00320">
    <property type="entry name" value="WD40"/>
    <property type="match status" value="13"/>
</dbReference>
<evidence type="ECO:0000256" key="3">
    <source>
        <dbReference type="PROSITE-ProRule" id="PRU00221"/>
    </source>
</evidence>
<evidence type="ECO:0000256" key="5">
    <source>
        <dbReference type="SAM" id="Phobius"/>
    </source>
</evidence>
<dbReference type="PANTHER" id="PTHR22847:SF637">
    <property type="entry name" value="WD REPEAT DOMAIN 5B"/>
    <property type="match status" value="1"/>
</dbReference>
<dbReference type="AlphaFoldDB" id="A0A1Z4JB48"/>
<dbReference type="InterPro" id="IPR027417">
    <property type="entry name" value="P-loop_NTPase"/>
</dbReference>
<dbReference type="Pfam" id="PF14516">
    <property type="entry name" value="AAA_35"/>
    <property type="match status" value="1"/>
</dbReference>
<dbReference type="InterPro" id="IPR001680">
    <property type="entry name" value="WD40_rpt"/>
</dbReference>
<feature type="region of interest" description="Disordered" evidence="4">
    <location>
        <begin position="693"/>
        <end position="746"/>
    </location>
</feature>
<organism evidence="6 7">
    <name type="scientific">Leptolyngbya boryana NIES-2135</name>
    <dbReference type="NCBI Taxonomy" id="1973484"/>
    <lineage>
        <taxon>Bacteria</taxon>
        <taxon>Bacillati</taxon>
        <taxon>Cyanobacteriota</taxon>
        <taxon>Cyanophyceae</taxon>
        <taxon>Leptolyngbyales</taxon>
        <taxon>Leptolyngbyaceae</taxon>
        <taxon>Leptolyngbya group</taxon>
        <taxon>Leptolyngbya</taxon>
    </lineage>
</organism>
<feature type="repeat" description="WD" evidence="3">
    <location>
        <begin position="801"/>
        <end position="833"/>
    </location>
</feature>
<proteinExistence type="predicted"/>
<dbReference type="InterPro" id="IPR011044">
    <property type="entry name" value="Quino_amine_DH_bsu"/>
</dbReference>
<dbReference type="InterPro" id="IPR015943">
    <property type="entry name" value="WD40/YVTN_repeat-like_dom_sf"/>
</dbReference>
<protein>
    <recommendedName>
        <fullName evidence="8">WD-40 repeat-containing protein</fullName>
    </recommendedName>
</protein>
<feature type="repeat" description="WD" evidence="3">
    <location>
        <begin position="1058"/>
        <end position="1092"/>
    </location>
</feature>
<dbReference type="Gene3D" id="3.40.50.300">
    <property type="entry name" value="P-loop containing nucleotide triphosphate hydrolases"/>
    <property type="match status" value="1"/>
</dbReference>
<feature type="repeat" description="WD" evidence="3">
    <location>
        <begin position="760"/>
        <end position="794"/>
    </location>
</feature>
<dbReference type="PANTHER" id="PTHR22847">
    <property type="entry name" value="WD40 REPEAT PROTEIN"/>
    <property type="match status" value="1"/>
</dbReference>
<dbReference type="InterPro" id="IPR020472">
    <property type="entry name" value="WD40_PAC1"/>
</dbReference>
<feature type="repeat" description="WD" evidence="3">
    <location>
        <begin position="842"/>
        <end position="874"/>
    </location>
</feature>
<dbReference type="PROSITE" id="PS50294">
    <property type="entry name" value="WD_REPEATS_REGION"/>
    <property type="match status" value="9"/>
</dbReference>
<sequence>MRYQVGGSLTNDAPSYIYRQADTELYTALKRGEFCYVLNSRQMGKSSLLVRTRTRLQEAGYRCAVVDMTNIGSENITSLQWYKGIVKDLWRGFKLLKQVDLQSWWRDEEDISLLQRLSRFISDVLLKEFPNENLVIFIDEIDSILSLPFSVDDFFALIRFCYNQRAIDEDYRRISFAIFGVATPSDLIQDRRRTPFNLGTAIALNGFTTAEADPLVLGLKEHISNAPAVLQAILSWTNGQPFLTQKLCQAAIHCVLKSSHIATEGRLTIPPGNEPFWVDNLVQTVILTEWESRDEPEHLKTIRNRILSNQETAGRLLGLYQQILEDQIPLPVDDSPEQIELLLSGLVVKQQSYLQVKNRIYAAVFDLTWVEQQLKSLRPYSQTLDAWVYSQRQDESRLLRGQALQDAQQWAQGKRLSDLDYQFLAASVESDRRQIQQALEADRAHAMEAQLQQERRAIKLQRQLLATVAVALLIAICFGMITFFQYRQARISEIRALASSAEGNFGAHHQLEALVQAVDANTKLNTLGNADPALAQQVQSVLRLVSDGITASNQIDVGTGVQEVAIRPDGQMVAAVAVDGKLRLLQPNGQLLKAWDAHLAMITSVDWSQDGQTIATASADRTVKLWRADGTLLKTLPLNHSVRRVRFSPDAQKLAIIAGGQNAYLFHTDGRLIQHLPKTEHLAFSPDGQFLIAIVTPPPPPPRRLNPLEGETGSKPELPQPPPSRRLNQLEGGQTEPRPDPPQTINTRVLRSDGSVIAELSTEKGPIFAIAISPKDQTFATASVDGAVSLWNIKGELIKSFIGHRSNVRAISFSPDGQELATASTDNTVRLWQTTGGLLRTLSGHHAVVRAVRFSPDGHWLVSSSEDGSIRFWKPHHPTWNVLAGHTDTIDRLVFNADGSQLLSASVDFRLNFWRRDTAGEIAPIPEKTVFTNQLSVTGLTISVDGAEIANVFRGGTVELFDREGHNKQTLQSQAGARDVAFSPDRQQLIVGGSDGTVQVWDRTPNGQFSEQPSRFFVRHQGSVNTVAFSPNGKLIASGAEDKTIKFWYPDGRLFQSLTGHQAAINALAFSPQGDWLASASSDNTVKLWRIDGSLVHTLTGHAASVLEVTFSPDGQFLASSSIDGTVKVWQTNGSLLRTLTGHEGAVQTVVFSPESREHSQKSNSLIASAGLDRRIILWNWKHITAMNDISFACDWLQDYLSTHPSVTEEHQQICQ</sequence>
<keyword evidence="5" id="KW-0472">Membrane</keyword>
<dbReference type="EMBL" id="AP018203">
    <property type="protein sequence ID" value="BAY53972.1"/>
    <property type="molecule type" value="Genomic_DNA"/>
</dbReference>
<dbReference type="PROSITE" id="PS50082">
    <property type="entry name" value="WD_REPEATS_2"/>
    <property type="match status" value="10"/>
</dbReference>
<evidence type="ECO:0000313" key="6">
    <source>
        <dbReference type="EMBL" id="BAY53972.1"/>
    </source>
</evidence>
<gene>
    <name evidence="6" type="ORF">NIES2135_07850</name>
</gene>
<dbReference type="SUPFAM" id="SSF50969">
    <property type="entry name" value="YVTN repeat-like/Quinoprotein amine dehydrogenase"/>
    <property type="match status" value="1"/>
</dbReference>
<dbReference type="Gene3D" id="2.130.10.10">
    <property type="entry name" value="YVTN repeat-like/Quinoprotein amine dehydrogenase"/>
    <property type="match status" value="3"/>
</dbReference>
<evidence type="ECO:0000313" key="7">
    <source>
        <dbReference type="Proteomes" id="UP000217895"/>
    </source>
</evidence>
<keyword evidence="5" id="KW-0812">Transmembrane</keyword>
<name>A0A1Z4JB48_LEPBY</name>
<feature type="repeat" description="WD" evidence="3">
    <location>
        <begin position="595"/>
        <end position="626"/>
    </location>
</feature>
<keyword evidence="2" id="KW-0677">Repeat</keyword>
<keyword evidence="7" id="KW-1185">Reference proteome</keyword>
<feature type="repeat" description="WD" evidence="3">
    <location>
        <begin position="1017"/>
        <end position="1048"/>
    </location>
</feature>
<evidence type="ECO:0008006" key="8">
    <source>
        <dbReference type="Google" id="ProtNLM"/>
    </source>
</evidence>
<feature type="repeat" description="WD" evidence="3">
    <location>
        <begin position="980"/>
        <end position="1002"/>
    </location>
</feature>
<keyword evidence="5" id="KW-1133">Transmembrane helix</keyword>
<dbReference type="Proteomes" id="UP000217895">
    <property type="component" value="Chromosome"/>
</dbReference>